<dbReference type="GO" id="GO:0051073">
    <property type="term" value="F:adenosylcobinamide-GDP ribazoletransferase activity"/>
    <property type="evidence" value="ECO:0007669"/>
    <property type="project" value="UniProtKB-UniRule"/>
</dbReference>
<dbReference type="HAMAP" id="MF_00719">
    <property type="entry name" value="CobS"/>
    <property type="match status" value="1"/>
</dbReference>
<dbReference type="AlphaFoldDB" id="A0A2H4U7S8"/>
<proteinExistence type="inferred from homology"/>
<evidence type="ECO:0000256" key="5">
    <source>
        <dbReference type="ARBA" id="ARBA00013200"/>
    </source>
</evidence>
<sequence length="257" mass="27610">MENNEHERFSPIKSLLGLLSFSTIIPVKQYTSIEYMTRLVWCWPLIHLVVGILAAVCGIVCADVLHLNPFFTAALIYAFLMLITGYNHLDGVMDMADGVMVHGDPQRKISVMKDSSVGAGGVATLFLVAILTIAGLYNVLDYECIAAIIICEMVSKSSILTTALLSTPSDQGIGCYFIYSTNILNYILSTVIVAVIAYLVGDLVGVIGLAGAIVAGALIAFIAKRNFVIANGDVLGMSNEVGRLMALLFMSVALFFL</sequence>
<evidence type="ECO:0000256" key="7">
    <source>
        <dbReference type="ARBA" id="ARBA00022475"/>
    </source>
</evidence>
<evidence type="ECO:0000256" key="19">
    <source>
        <dbReference type="HAMAP-Rule" id="MF_00719"/>
    </source>
</evidence>
<comment type="function">
    <text evidence="14 19">Joins adenosylcobinamide-GDP and alpha-ribazole to generate adenosylcobalamin (Ado-cobalamin). Also synthesizes adenosylcobalamin 5'-phosphate from adenosylcobinamide-GDP and alpha-ribazole 5'-phosphate.</text>
</comment>
<evidence type="ECO:0000256" key="9">
    <source>
        <dbReference type="ARBA" id="ARBA00022679"/>
    </source>
</evidence>
<gene>
    <name evidence="19" type="primary">cobS</name>
    <name evidence="20" type="ORF">BK798_06795</name>
</gene>
<keyword evidence="12 19" id="KW-1133">Transmembrane helix</keyword>
<comment type="catalytic activity">
    <reaction evidence="17 19">
        <text>alpha-ribazole + adenosylcob(III)inamide-GDP = adenosylcob(III)alamin + GMP + H(+)</text>
        <dbReference type="Rhea" id="RHEA:16049"/>
        <dbReference type="ChEBI" id="CHEBI:10329"/>
        <dbReference type="ChEBI" id="CHEBI:15378"/>
        <dbReference type="ChEBI" id="CHEBI:18408"/>
        <dbReference type="ChEBI" id="CHEBI:58115"/>
        <dbReference type="ChEBI" id="CHEBI:60487"/>
        <dbReference type="EC" id="2.7.8.26"/>
    </reaction>
</comment>
<keyword evidence="9 19" id="KW-0808">Transferase</keyword>
<dbReference type="PANTHER" id="PTHR34148">
    <property type="entry name" value="ADENOSYLCOBINAMIDE-GDP RIBAZOLETRANSFERASE"/>
    <property type="match status" value="1"/>
</dbReference>
<dbReference type="InterPro" id="IPR003805">
    <property type="entry name" value="CobS"/>
</dbReference>
<keyword evidence="10 19" id="KW-0812">Transmembrane</keyword>
<dbReference type="GO" id="GO:0008818">
    <property type="term" value="F:cobalamin 5'-phosphate synthase activity"/>
    <property type="evidence" value="ECO:0007669"/>
    <property type="project" value="UniProtKB-UniRule"/>
</dbReference>
<organism evidence="20 21">
    <name type="scientific">Methanobrevibacter smithii</name>
    <dbReference type="NCBI Taxonomy" id="2173"/>
    <lineage>
        <taxon>Archaea</taxon>
        <taxon>Methanobacteriati</taxon>
        <taxon>Methanobacteriota</taxon>
        <taxon>Methanomada group</taxon>
        <taxon>Methanobacteria</taxon>
        <taxon>Methanobacteriales</taxon>
        <taxon>Methanobacteriaceae</taxon>
        <taxon>Methanobrevibacter</taxon>
    </lineage>
</organism>
<evidence type="ECO:0000256" key="16">
    <source>
        <dbReference type="ARBA" id="ARBA00032853"/>
    </source>
</evidence>
<comment type="similarity">
    <text evidence="4 19">Belongs to the CobS family.</text>
</comment>
<evidence type="ECO:0000256" key="15">
    <source>
        <dbReference type="ARBA" id="ARBA00032605"/>
    </source>
</evidence>
<evidence type="ECO:0000256" key="14">
    <source>
        <dbReference type="ARBA" id="ARBA00025228"/>
    </source>
</evidence>
<evidence type="ECO:0000313" key="21">
    <source>
        <dbReference type="Proteomes" id="UP000232133"/>
    </source>
</evidence>
<feature type="transmembrane region" description="Helical" evidence="19">
    <location>
        <begin position="71"/>
        <end position="89"/>
    </location>
</feature>
<evidence type="ECO:0000256" key="2">
    <source>
        <dbReference type="ARBA" id="ARBA00004651"/>
    </source>
</evidence>
<evidence type="ECO:0000256" key="10">
    <source>
        <dbReference type="ARBA" id="ARBA00022692"/>
    </source>
</evidence>
<evidence type="ECO:0000256" key="6">
    <source>
        <dbReference type="ARBA" id="ARBA00015850"/>
    </source>
</evidence>
<evidence type="ECO:0000256" key="3">
    <source>
        <dbReference type="ARBA" id="ARBA00004663"/>
    </source>
</evidence>
<dbReference type="EC" id="2.7.8.26" evidence="5 19"/>
<evidence type="ECO:0000256" key="12">
    <source>
        <dbReference type="ARBA" id="ARBA00022989"/>
    </source>
</evidence>
<feature type="transmembrane region" description="Helical" evidence="19">
    <location>
        <begin position="234"/>
        <end position="256"/>
    </location>
</feature>
<evidence type="ECO:0000256" key="17">
    <source>
        <dbReference type="ARBA" id="ARBA00048623"/>
    </source>
</evidence>
<name>A0A2H4U7S8_METSM</name>
<feature type="transmembrane region" description="Helical" evidence="19">
    <location>
        <begin position="203"/>
        <end position="222"/>
    </location>
</feature>
<comment type="catalytic activity">
    <reaction evidence="18 19">
        <text>alpha-ribazole 5'-phosphate + adenosylcob(III)inamide-GDP = adenosylcob(III)alamin 5'-phosphate + GMP + H(+)</text>
        <dbReference type="Rhea" id="RHEA:23560"/>
        <dbReference type="ChEBI" id="CHEBI:15378"/>
        <dbReference type="ChEBI" id="CHEBI:57918"/>
        <dbReference type="ChEBI" id="CHEBI:58115"/>
        <dbReference type="ChEBI" id="CHEBI:60487"/>
        <dbReference type="ChEBI" id="CHEBI:60493"/>
        <dbReference type="EC" id="2.7.8.26"/>
    </reaction>
</comment>
<comment type="cofactor">
    <cofactor evidence="1 19">
        <name>Mg(2+)</name>
        <dbReference type="ChEBI" id="CHEBI:18420"/>
    </cofactor>
</comment>
<evidence type="ECO:0000256" key="11">
    <source>
        <dbReference type="ARBA" id="ARBA00022842"/>
    </source>
</evidence>
<feature type="transmembrane region" description="Helical" evidence="19">
    <location>
        <begin position="39"/>
        <end position="65"/>
    </location>
</feature>
<keyword evidence="11 19" id="KW-0460">Magnesium</keyword>
<dbReference type="GeneID" id="35119071"/>
<evidence type="ECO:0000256" key="18">
    <source>
        <dbReference type="ARBA" id="ARBA00049504"/>
    </source>
</evidence>
<evidence type="ECO:0000256" key="8">
    <source>
        <dbReference type="ARBA" id="ARBA00022573"/>
    </source>
</evidence>
<comment type="pathway">
    <text evidence="3 19">Cofactor biosynthesis; adenosylcobalamin biosynthesis; adenosylcobalamin from cob(II)yrinate a,c-diamide: step 7/7.</text>
</comment>
<feature type="transmembrane region" description="Helical" evidence="19">
    <location>
        <begin position="177"/>
        <end position="197"/>
    </location>
</feature>
<evidence type="ECO:0000256" key="13">
    <source>
        <dbReference type="ARBA" id="ARBA00023136"/>
    </source>
</evidence>
<keyword evidence="13 19" id="KW-0472">Membrane</keyword>
<dbReference type="Pfam" id="PF02654">
    <property type="entry name" value="CobS"/>
    <property type="match status" value="1"/>
</dbReference>
<dbReference type="UniPathway" id="UPA00148">
    <property type="reaction ID" value="UER00238"/>
</dbReference>
<dbReference type="GO" id="GO:0005886">
    <property type="term" value="C:plasma membrane"/>
    <property type="evidence" value="ECO:0007669"/>
    <property type="project" value="UniProtKB-SubCell"/>
</dbReference>
<dbReference type="RefSeq" id="WP_019262544.1">
    <property type="nucleotide sequence ID" value="NZ_CAYARS010000055.1"/>
</dbReference>
<dbReference type="EMBL" id="CP017803">
    <property type="protein sequence ID" value="ATZ60144.1"/>
    <property type="molecule type" value="Genomic_DNA"/>
</dbReference>
<dbReference type="Proteomes" id="UP000232133">
    <property type="component" value="Chromosome"/>
</dbReference>
<keyword evidence="8 19" id="KW-0169">Cobalamin biosynthesis</keyword>
<dbReference type="PANTHER" id="PTHR34148:SF1">
    <property type="entry name" value="ADENOSYLCOBINAMIDE-GDP RIBAZOLETRANSFERASE"/>
    <property type="match status" value="1"/>
</dbReference>
<dbReference type="NCBIfam" id="TIGR00317">
    <property type="entry name" value="cobS"/>
    <property type="match status" value="1"/>
</dbReference>
<dbReference type="GO" id="GO:0009236">
    <property type="term" value="P:cobalamin biosynthetic process"/>
    <property type="evidence" value="ECO:0007669"/>
    <property type="project" value="UniProtKB-UniRule"/>
</dbReference>
<feature type="transmembrane region" description="Helical" evidence="19">
    <location>
        <begin position="117"/>
        <end position="139"/>
    </location>
</feature>
<accession>A0A2H4U7S8</accession>
<keyword evidence="7 19" id="KW-1003">Cell membrane</keyword>
<reference evidence="21" key="1">
    <citation type="submission" date="2016-10" db="EMBL/GenBank/DDBJ databases">
        <authorList>
            <person name="Kim B.-C."/>
            <person name="Jeong H."/>
        </authorList>
    </citation>
    <scope>NUCLEOTIDE SEQUENCE [LARGE SCALE GENOMIC DNA]</scope>
    <source>
        <strain evidence="21">KB11</strain>
    </source>
</reference>
<comment type="subcellular location">
    <subcellularLocation>
        <location evidence="2 19">Cell membrane</location>
        <topology evidence="2 19">Multi-pass membrane protein</topology>
    </subcellularLocation>
</comment>
<protein>
    <recommendedName>
        <fullName evidence="6 19">Adenosylcobinamide-GDP ribazoletransferase</fullName>
        <ecNumber evidence="5 19">2.7.8.26</ecNumber>
    </recommendedName>
    <alternativeName>
        <fullName evidence="16 19">Cobalamin synthase</fullName>
    </alternativeName>
    <alternativeName>
        <fullName evidence="15 19">Cobalamin-5'-phosphate synthase</fullName>
    </alternativeName>
</protein>
<evidence type="ECO:0000256" key="1">
    <source>
        <dbReference type="ARBA" id="ARBA00001946"/>
    </source>
</evidence>
<evidence type="ECO:0000313" key="20">
    <source>
        <dbReference type="EMBL" id="ATZ60144.1"/>
    </source>
</evidence>
<evidence type="ECO:0000256" key="4">
    <source>
        <dbReference type="ARBA" id="ARBA00010561"/>
    </source>
</evidence>